<dbReference type="CDD" id="cd06261">
    <property type="entry name" value="TM_PBP2"/>
    <property type="match status" value="1"/>
</dbReference>
<evidence type="ECO:0000256" key="1">
    <source>
        <dbReference type="ARBA" id="ARBA00004651"/>
    </source>
</evidence>
<evidence type="ECO:0000256" key="2">
    <source>
        <dbReference type="ARBA" id="ARBA00022448"/>
    </source>
</evidence>
<dbReference type="OrthoDB" id="9805855at2"/>
<feature type="domain" description="ABC transmembrane type-1" evidence="8">
    <location>
        <begin position="114"/>
        <end position="329"/>
    </location>
</feature>
<gene>
    <name evidence="9" type="ORF">EPK99_03075</name>
</gene>
<dbReference type="Pfam" id="PF00528">
    <property type="entry name" value="BPD_transp_1"/>
    <property type="match status" value="1"/>
</dbReference>
<evidence type="ECO:0000256" key="3">
    <source>
        <dbReference type="ARBA" id="ARBA00022475"/>
    </source>
</evidence>
<proteinExistence type="inferred from homology"/>
<dbReference type="SUPFAM" id="SSF161098">
    <property type="entry name" value="MetI-like"/>
    <property type="match status" value="1"/>
</dbReference>
<evidence type="ECO:0000256" key="5">
    <source>
        <dbReference type="ARBA" id="ARBA00022989"/>
    </source>
</evidence>
<comment type="subcellular location">
    <subcellularLocation>
        <location evidence="1 7">Cell membrane</location>
        <topology evidence="1 7">Multi-pass membrane protein</topology>
    </subcellularLocation>
</comment>
<evidence type="ECO:0000256" key="7">
    <source>
        <dbReference type="RuleBase" id="RU363032"/>
    </source>
</evidence>
<dbReference type="PROSITE" id="PS50928">
    <property type="entry name" value="ABC_TM1"/>
    <property type="match status" value="1"/>
</dbReference>
<dbReference type="PANTHER" id="PTHR43163:SF9">
    <property type="entry name" value="ABC TRANSPORTER PERMEASE PROTEIN"/>
    <property type="match status" value="1"/>
</dbReference>
<name>A0A3S3RLE4_9HYPH</name>
<dbReference type="PANTHER" id="PTHR43163">
    <property type="entry name" value="DIPEPTIDE TRANSPORT SYSTEM PERMEASE PROTEIN DPPB-RELATED"/>
    <property type="match status" value="1"/>
</dbReference>
<feature type="transmembrane region" description="Helical" evidence="7">
    <location>
        <begin position="26"/>
        <end position="47"/>
    </location>
</feature>
<dbReference type="GO" id="GO:0005886">
    <property type="term" value="C:plasma membrane"/>
    <property type="evidence" value="ECO:0007669"/>
    <property type="project" value="UniProtKB-SubCell"/>
</dbReference>
<feature type="transmembrane region" description="Helical" evidence="7">
    <location>
        <begin position="306"/>
        <end position="332"/>
    </location>
</feature>
<sequence length="339" mass="36020">MTETTSIPGGSPGVQGRRLRYVGARIAQMVPTLFLLLLAAFTLLHLAPGDAAQVLAGESGGGDTTYLANLRSRFGLDQPIYVQFMLYARNVLSGDLGFSFRNNMNVVDLIGARLLPTLLLTGSAMAVAVAFGMTAGALAAAHAGKWQDRLISGIALLIYATPGFLLGIGLMILFGVTLPWLPIGGFVASQGIDSGFEYALSVAKHLVLPVVTLGALYAAIYTRFTRGAMLEIYVQDHVRTARAKGLAASRIILRHVMRNASLPLITVIGLQAGSLLSGAILVETVFAWPGLGRLAFEAVQQRDYNLLAGLVLTTGTLVVLINLCVDLLYAVLDPRVTLR</sequence>
<evidence type="ECO:0000313" key="10">
    <source>
        <dbReference type="Proteomes" id="UP000287687"/>
    </source>
</evidence>
<evidence type="ECO:0000256" key="4">
    <source>
        <dbReference type="ARBA" id="ARBA00022692"/>
    </source>
</evidence>
<dbReference type="Gene3D" id="1.10.3720.10">
    <property type="entry name" value="MetI-like"/>
    <property type="match status" value="1"/>
</dbReference>
<evidence type="ECO:0000256" key="6">
    <source>
        <dbReference type="ARBA" id="ARBA00023136"/>
    </source>
</evidence>
<keyword evidence="10" id="KW-1185">Reference proteome</keyword>
<keyword evidence="5 7" id="KW-1133">Transmembrane helix</keyword>
<organism evidence="9 10">
    <name type="scientific">Neorhizobium lilium</name>
    <dbReference type="NCBI Taxonomy" id="2503024"/>
    <lineage>
        <taxon>Bacteria</taxon>
        <taxon>Pseudomonadati</taxon>
        <taxon>Pseudomonadota</taxon>
        <taxon>Alphaproteobacteria</taxon>
        <taxon>Hyphomicrobiales</taxon>
        <taxon>Rhizobiaceae</taxon>
        <taxon>Rhizobium/Agrobacterium group</taxon>
        <taxon>Neorhizobium</taxon>
    </lineage>
</organism>
<dbReference type="InterPro" id="IPR000515">
    <property type="entry name" value="MetI-like"/>
</dbReference>
<dbReference type="InterPro" id="IPR035906">
    <property type="entry name" value="MetI-like_sf"/>
</dbReference>
<feature type="transmembrane region" description="Helical" evidence="7">
    <location>
        <begin position="153"/>
        <end position="178"/>
    </location>
</feature>
<feature type="transmembrane region" description="Helical" evidence="7">
    <location>
        <begin position="118"/>
        <end position="141"/>
    </location>
</feature>
<protein>
    <submittedName>
        <fullName evidence="9">ABC transporter permease</fullName>
    </submittedName>
</protein>
<dbReference type="InterPro" id="IPR045621">
    <property type="entry name" value="BPD_transp_1_N"/>
</dbReference>
<dbReference type="Proteomes" id="UP000287687">
    <property type="component" value="Unassembled WGS sequence"/>
</dbReference>
<dbReference type="RefSeq" id="WP_128441135.1">
    <property type="nucleotide sequence ID" value="NZ_SBIP01000001.1"/>
</dbReference>
<keyword evidence="6 7" id="KW-0472">Membrane</keyword>
<dbReference type="AlphaFoldDB" id="A0A3S3RLE4"/>
<accession>A0A3S3RLE4</accession>
<keyword evidence="2 7" id="KW-0813">Transport</keyword>
<feature type="transmembrane region" description="Helical" evidence="7">
    <location>
        <begin position="260"/>
        <end position="286"/>
    </location>
</feature>
<evidence type="ECO:0000259" key="8">
    <source>
        <dbReference type="PROSITE" id="PS50928"/>
    </source>
</evidence>
<reference evidence="9 10" key="1">
    <citation type="submission" date="2019-01" db="EMBL/GenBank/DDBJ databases">
        <title>The draft genome of Rhizobium sp. 24NR.</title>
        <authorList>
            <person name="Liu L."/>
            <person name="Liang L."/>
            <person name="Shi S."/>
            <person name="Xu L."/>
            <person name="Wang X."/>
            <person name="Li L."/>
            <person name="Zhang X."/>
        </authorList>
    </citation>
    <scope>NUCLEOTIDE SEQUENCE [LARGE SCALE GENOMIC DNA]</scope>
    <source>
        <strain evidence="9 10">24NR</strain>
    </source>
</reference>
<feature type="transmembrane region" description="Helical" evidence="7">
    <location>
        <begin position="198"/>
        <end position="220"/>
    </location>
</feature>
<keyword evidence="4 7" id="KW-0812">Transmembrane</keyword>
<dbReference type="Pfam" id="PF19300">
    <property type="entry name" value="BPD_transp_1_N"/>
    <property type="match status" value="1"/>
</dbReference>
<comment type="similarity">
    <text evidence="7">Belongs to the binding-protein-dependent transport system permease family.</text>
</comment>
<comment type="caution">
    <text evidence="9">The sequence shown here is derived from an EMBL/GenBank/DDBJ whole genome shotgun (WGS) entry which is preliminary data.</text>
</comment>
<dbReference type="GO" id="GO:0055085">
    <property type="term" value="P:transmembrane transport"/>
    <property type="evidence" value="ECO:0007669"/>
    <property type="project" value="InterPro"/>
</dbReference>
<keyword evidence="3" id="KW-1003">Cell membrane</keyword>
<evidence type="ECO:0000313" key="9">
    <source>
        <dbReference type="EMBL" id="RWX81310.1"/>
    </source>
</evidence>
<dbReference type="EMBL" id="SBIP01000001">
    <property type="protein sequence ID" value="RWX81310.1"/>
    <property type="molecule type" value="Genomic_DNA"/>
</dbReference>